<sequence length="224" mass="25655">MGLVRTVQCSIALKLMLQELAKYMMTVIRRPVSRRVMVALVSTPTIIVDTQVRILLLRQSNLNVSVAGTVFIAFFEIAVRATKSTLVQRHTREPTRSKASRRRSSSVYSRPDLTQIKPMQIVPVFSNGRNEIAAQQRLTSTGETPAQFKARRDAMERRHKIRVLHVGEIYADMYAEYIAIGCSFVMLFFFRNHPQYEFCRLLSKVSGHPAPLQIQKVIFVISNW</sequence>
<reference evidence="2" key="1">
    <citation type="submission" date="2023-08" db="EMBL/GenBank/DDBJ databases">
        <title>Reference Genome Resource for the Citrus Pathogen Phytophthora citrophthora.</title>
        <authorList>
            <person name="Moller H."/>
            <person name="Coetzee B."/>
            <person name="Rose L.J."/>
            <person name="Van Niekerk J.M."/>
        </authorList>
    </citation>
    <scope>NUCLEOTIDE SEQUENCE</scope>
    <source>
        <strain evidence="2">STE-U-9442</strain>
    </source>
</reference>
<accession>A0AAD9LDG0</accession>
<dbReference type="Proteomes" id="UP001259832">
    <property type="component" value="Unassembled WGS sequence"/>
</dbReference>
<evidence type="ECO:0000313" key="2">
    <source>
        <dbReference type="EMBL" id="KAK1931209.1"/>
    </source>
</evidence>
<evidence type="ECO:0000256" key="1">
    <source>
        <dbReference type="SAM" id="MobiDB-lite"/>
    </source>
</evidence>
<proteinExistence type="predicted"/>
<dbReference type="EMBL" id="JASMQC010000035">
    <property type="protein sequence ID" value="KAK1931209.1"/>
    <property type="molecule type" value="Genomic_DNA"/>
</dbReference>
<dbReference type="AlphaFoldDB" id="A0AAD9LDG0"/>
<comment type="caution">
    <text evidence="2">The sequence shown here is derived from an EMBL/GenBank/DDBJ whole genome shotgun (WGS) entry which is preliminary data.</text>
</comment>
<evidence type="ECO:0000313" key="3">
    <source>
        <dbReference type="Proteomes" id="UP001259832"/>
    </source>
</evidence>
<organism evidence="2 3">
    <name type="scientific">Phytophthora citrophthora</name>
    <dbReference type="NCBI Taxonomy" id="4793"/>
    <lineage>
        <taxon>Eukaryota</taxon>
        <taxon>Sar</taxon>
        <taxon>Stramenopiles</taxon>
        <taxon>Oomycota</taxon>
        <taxon>Peronosporomycetes</taxon>
        <taxon>Peronosporales</taxon>
        <taxon>Peronosporaceae</taxon>
        <taxon>Phytophthora</taxon>
    </lineage>
</organism>
<keyword evidence="3" id="KW-1185">Reference proteome</keyword>
<feature type="region of interest" description="Disordered" evidence="1">
    <location>
        <begin position="86"/>
        <end position="109"/>
    </location>
</feature>
<gene>
    <name evidence="2" type="ORF">P3T76_013398</name>
</gene>
<name>A0AAD9LDG0_9STRA</name>
<protein>
    <submittedName>
        <fullName evidence="2">Uncharacterized protein</fullName>
    </submittedName>
</protein>